<sequence length="97" mass="11183">MNVEETCDLCSRASVRTTEHHLIPKQYGGVAGATAMLCSACHRQIHALFTNEELAGFYHTLERLADHPDMAKYIRWVKKQDPEKKITTRKSNRRKNQ</sequence>
<name>A0ABY4HGB9_9BACI</name>
<proteinExistence type="predicted"/>
<dbReference type="Proteomes" id="UP000830326">
    <property type="component" value="Chromosome"/>
</dbReference>
<gene>
    <name evidence="1" type="ORF">MUO15_06735</name>
</gene>
<dbReference type="EMBL" id="CP095075">
    <property type="protein sequence ID" value="UOR13929.1"/>
    <property type="molecule type" value="Genomic_DNA"/>
</dbReference>
<dbReference type="PANTHER" id="PTHR37827">
    <property type="entry name" value="TUDOR DOMAIN-CONTAINING PROTEIN"/>
    <property type="match status" value="1"/>
</dbReference>
<dbReference type="RefSeq" id="WP_245035886.1">
    <property type="nucleotide sequence ID" value="NZ_CP095075.1"/>
</dbReference>
<organism evidence="1 2">
    <name type="scientific">Halobacillus amylolyticus</name>
    <dbReference type="NCBI Taxonomy" id="2932259"/>
    <lineage>
        <taxon>Bacteria</taxon>
        <taxon>Bacillati</taxon>
        <taxon>Bacillota</taxon>
        <taxon>Bacilli</taxon>
        <taxon>Bacillales</taxon>
        <taxon>Bacillaceae</taxon>
        <taxon>Halobacillus</taxon>
    </lineage>
</organism>
<keyword evidence="1" id="KW-0540">Nuclease</keyword>
<dbReference type="GO" id="GO:0004519">
    <property type="term" value="F:endonuclease activity"/>
    <property type="evidence" value="ECO:0007669"/>
    <property type="project" value="UniProtKB-KW"/>
</dbReference>
<keyword evidence="1" id="KW-0378">Hydrolase</keyword>
<evidence type="ECO:0000313" key="1">
    <source>
        <dbReference type="EMBL" id="UOR13929.1"/>
    </source>
</evidence>
<evidence type="ECO:0000313" key="2">
    <source>
        <dbReference type="Proteomes" id="UP000830326"/>
    </source>
</evidence>
<keyword evidence="1" id="KW-0255">Endonuclease</keyword>
<dbReference type="PANTHER" id="PTHR37827:SF1">
    <property type="entry name" value="HNH DOMAIN-CONTAINING PROTEIN"/>
    <property type="match status" value="1"/>
</dbReference>
<reference evidence="1" key="1">
    <citation type="submission" date="2022-04" db="EMBL/GenBank/DDBJ databases">
        <title>Halobacillus sp. isolated from saltern.</title>
        <authorList>
            <person name="Won M."/>
            <person name="Lee C.-M."/>
            <person name="Woen H.-Y."/>
            <person name="Kwon S.-W."/>
        </authorList>
    </citation>
    <scope>NUCLEOTIDE SEQUENCE</scope>
    <source>
        <strain evidence="1">SSHM10-5</strain>
    </source>
</reference>
<keyword evidence="2" id="KW-1185">Reference proteome</keyword>
<protein>
    <submittedName>
        <fullName evidence="1">HNH endonuclease</fullName>
    </submittedName>
</protein>
<accession>A0ABY4HGB9</accession>